<sequence>MLCTLVPVQLPDPADGILMVMCADCVDKVISAFAFVQTVIRANSWWTAKQPECDSIDKITPETVTLDTAEKDEFYSNEEYLLDEDDYQDGSEYDGHEDDGTGSESDTTSLPQSVGLKHVKYFPKLDGGADRSFRCCGRKCWLTFTTREELEKHGTAVHGVHQRALDWDDSFQYECTVCLTRFSHRKNLLSHLRRLVRDYQCPVCRVCFDRPRLKMAHMKQLHPDYLRFAARKSYSLEAQPLKICCGCGERFNTIDELTTHGKQKHAPAHGQEQEGLRMDSNWQCTICYKRFKTRANLQNHQRSVYLEKPFTCGQCGEAFTYLSRLEAHEQGHALERRFVCETCGNAFKTKVGLTAHGVIHREKTFQCTECDYSSSKSFHLTSHMRRHSDNKPFQCQQCPMQFRTKSNLVSHMQSHGRVKSFPCRYCDRQYKYVSDRTKHEREHTGLFPYGCGDCGKKFVRPGSLKAHVQVCKMRSE</sequence>
<feature type="domain" description="C2H2-type" evidence="13">
    <location>
        <begin position="365"/>
        <end position="392"/>
    </location>
</feature>
<feature type="domain" description="C2H2-type" evidence="13">
    <location>
        <begin position="173"/>
        <end position="202"/>
    </location>
</feature>
<dbReference type="GO" id="GO:0008270">
    <property type="term" value="F:zinc ion binding"/>
    <property type="evidence" value="ECO:0007669"/>
    <property type="project" value="UniProtKB-KW"/>
</dbReference>
<name>A0A084WQD5_ANOSI</name>
<comment type="similarity">
    <text evidence="2">Belongs to the krueppel C2H2-type zinc-finger protein family.</text>
</comment>
<evidence type="ECO:0000256" key="6">
    <source>
        <dbReference type="ARBA" id="ARBA00022833"/>
    </source>
</evidence>
<dbReference type="GO" id="GO:0000977">
    <property type="term" value="F:RNA polymerase II transcription regulatory region sequence-specific DNA binding"/>
    <property type="evidence" value="ECO:0007669"/>
    <property type="project" value="TreeGrafter"/>
</dbReference>
<evidence type="ECO:0000313" key="16">
    <source>
        <dbReference type="Proteomes" id="UP000030765"/>
    </source>
</evidence>
<dbReference type="SUPFAM" id="SSF57667">
    <property type="entry name" value="beta-beta-alpha zinc fingers"/>
    <property type="match status" value="4"/>
</dbReference>
<dbReference type="VEuPathDB" id="VectorBase:ASIC020674"/>
<dbReference type="AlphaFoldDB" id="A0A084WQD5"/>
<dbReference type="OMA" id="THDDNAY"/>
<feature type="compositionally biased region" description="Polar residues" evidence="12">
    <location>
        <begin position="102"/>
        <end position="111"/>
    </location>
</feature>
<dbReference type="VEuPathDB" id="VectorBase:ASIS017824"/>
<keyword evidence="16" id="KW-1185">Reference proteome</keyword>
<evidence type="ECO:0000256" key="7">
    <source>
        <dbReference type="ARBA" id="ARBA00023015"/>
    </source>
</evidence>
<keyword evidence="5 11" id="KW-0863">Zinc-finger</keyword>
<protein>
    <recommendedName>
        <fullName evidence="13">C2H2-type domain-containing protein</fullName>
    </recommendedName>
</protein>
<reference evidence="14 16" key="1">
    <citation type="journal article" date="2014" name="BMC Genomics">
        <title>Genome sequence of Anopheles sinensis provides insight into genetics basis of mosquito competence for malaria parasites.</title>
        <authorList>
            <person name="Zhou D."/>
            <person name="Zhang D."/>
            <person name="Ding G."/>
            <person name="Shi L."/>
            <person name="Hou Q."/>
            <person name="Ye Y."/>
            <person name="Xu Y."/>
            <person name="Zhou H."/>
            <person name="Xiong C."/>
            <person name="Li S."/>
            <person name="Yu J."/>
            <person name="Hong S."/>
            <person name="Yu X."/>
            <person name="Zou P."/>
            <person name="Chen C."/>
            <person name="Chang X."/>
            <person name="Wang W."/>
            <person name="Lv Y."/>
            <person name="Sun Y."/>
            <person name="Ma L."/>
            <person name="Shen B."/>
            <person name="Zhu C."/>
        </authorList>
    </citation>
    <scope>NUCLEOTIDE SEQUENCE [LARGE SCALE GENOMIC DNA]</scope>
</reference>
<dbReference type="GO" id="GO:0000981">
    <property type="term" value="F:DNA-binding transcription factor activity, RNA polymerase II-specific"/>
    <property type="evidence" value="ECO:0007669"/>
    <property type="project" value="TreeGrafter"/>
</dbReference>
<dbReference type="EMBL" id="ATLV01025530">
    <property type="status" value="NOT_ANNOTATED_CDS"/>
    <property type="molecule type" value="Genomic_DNA"/>
</dbReference>
<evidence type="ECO:0000256" key="8">
    <source>
        <dbReference type="ARBA" id="ARBA00023125"/>
    </source>
</evidence>
<dbReference type="Proteomes" id="UP000030765">
    <property type="component" value="Unassembled WGS sequence"/>
</dbReference>
<organism evidence="14">
    <name type="scientific">Anopheles sinensis</name>
    <name type="common">Mosquito</name>
    <dbReference type="NCBI Taxonomy" id="74873"/>
    <lineage>
        <taxon>Eukaryota</taxon>
        <taxon>Metazoa</taxon>
        <taxon>Ecdysozoa</taxon>
        <taxon>Arthropoda</taxon>
        <taxon>Hexapoda</taxon>
        <taxon>Insecta</taxon>
        <taxon>Pterygota</taxon>
        <taxon>Neoptera</taxon>
        <taxon>Endopterygota</taxon>
        <taxon>Diptera</taxon>
        <taxon>Nematocera</taxon>
        <taxon>Culicoidea</taxon>
        <taxon>Culicidae</taxon>
        <taxon>Anophelinae</taxon>
        <taxon>Anopheles</taxon>
    </lineage>
</organism>
<feature type="domain" description="C2H2-type" evidence="13">
    <location>
        <begin position="310"/>
        <end position="337"/>
    </location>
</feature>
<evidence type="ECO:0000256" key="10">
    <source>
        <dbReference type="ARBA" id="ARBA00023242"/>
    </source>
</evidence>
<keyword evidence="4" id="KW-0677">Repeat</keyword>
<keyword evidence="8" id="KW-0238">DNA-binding</keyword>
<feature type="domain" description="C2H2-type" evidence="13">
    <location>
        <begin position="449"/>
        <end position="476"/>
    </location>
</feature>
<evidence type="ECO:0000256" key="5">
    <source>
        <dbReference type="ARBA" id="ARBA00022771"/>
    </source>
</evidence>
<evidence type="ECO:0000313" key="14">
    <source>
        <dbReference type="EMBL" id="KFB52429.1"/>
    </source>
</evidence>
<evidence type="ECO:0000259" key="13">
    <source>
        <dbReference type="PROSITE" id="PS50157"/>
    </source>
</evidence>
<reference evidence="15" key="2">
    <citation type="submission" date="2020-05" db="UniProtKB">
        <authorList>
            <consortium name="EnsemblMetazoa"/>
        </authorList>
    </citation>
    <scope>IDENTIFICATION</scope>
</reference>
<dbReference type="InterPro" id="IPR036236">
    <property type="entry name" value="Znf_C2H2_sf"/>
</dbReference>
<feature type="region of interest" description="Disordered" evidence="12">
    <location>
        <begin position="86"/>
        <end position="111"/>
    </location>
</feature>
<dbReference type="STRING" id="74873.A0A084WQD5"/>
<proteinExistence type="inferred from homology"/>
<dbReference type="Gene3D" id="3.30.160.60">
    <property type="entry name" value="Classic Zinc Finger"/>
    <property type="match status" value="7"/>
</dbReference>
<keyword evidence="6" id="KW-0862">Zinc</keyword>
<keyword evidence="9" id="KW-0804">Transcription</keyword>
<dbReference type="FunFam" id="3.30.160.60:FF:000448">
    <property type="entry name" value="RE1-silencing transcription factor A"/>
    <property type="match status" value="1"/>
</dbReference>
<dbReference type="EnsemblMetazoa" id="ASIC020674-RA">
    <property type="protein sequence ID" value="ASIC020674-PA"/>
    <property type="gene ID" value="ASIC020674"/>
</dbReference>
<keyword evidence="7" id="KW-0805">Transcription regulation</keyword>
<comment type="subcellular location">
    <subcellularLocation>
        <location evidence="1">Nucleus</location>
    </subcellularLocation>
</comment>
<evidence type="ECO:0000313" key="15">
    <source>
        <dbReference type="EnsemblMetazoa" id="ASIC020674-PA"/>
    </source>
</evidence>
<dbReference type="PROSITE" id="PS50157">
    <property type="entry name" value="ZINC_FINGER_C2H2_2"/>
    <property type="match status" value="8"/>
</dbReference>
<keyword evidence="10" id="KW-0539">Nucleus</keyword>
<evidence type="ECO:0000256" key="4">
    <source>
        <dbReference type="ARBA" id="ARBA00022737"/>
    </source>
</evidence>
<feature type="domain" description="C2H2-type" evidence="13">
    <location>
        <begin position="421"/>
        <end position="448"/>
    </location>
</feature>
<keyword evidence="3" id="KW-0479">Metal-binding</keyword>
<dbReference type="PROSITE" id="PS00028">
    <property type="entry name" value="ZINC_FINGER_C2H2_1"/>
    <property type="match status" value="7"/>
</dbReference>
<accession>A0A084WQD5</accession>
<dbReference type="SMART" id="SM00355">
    <property type="entry name" value="ZnF_C2H2"/>
    <property type="match status" value="11"/>
</dbReference>
<dbReference type="FunFam" id="3.30.160.60:FF:001156">
    <property type="entry name" value="Zinc finger protein 407"/>
    <property type="match status" value="1"/>
</dbReference>
<feature type="domain" description="C2H2-type" evidence="13">
    <location>
        <begin position="338"/>
        <end position="365"/>
    </location>
</feature>
<dbReference type="OrthoDB" id="3437960at2759"/>
<feature type="compositionally biased region" description="Acidic residues" evidence="12">
    <location>
        <begin position="86"/>
        <end position="101"/>
    </location>
</feature>
<feature type="domain" description="C2H2-type" evidence="13">
    <location>
        <begin position="282"/>
        <end position="309"/>
    </location>
</feature>
<feature type="domain" description="C2H2-type" evidence="13">
    <location>
        <begin position="393"/>
        <end position="420"/>
    </location>
</feature>
<evidence type="ECO:0000256" key="11">
    <source>
        <dbReference type="PROSITE-ProRule" id="PRU00042"/>
    </source>
</evidence>
<dbReference type="Pfam" id="PF00096">
    <property type="entry name" value="zf-C2H2"/>
    <property type="match status" value="6"/>
</dbReference>
<evidence type="ECO:0000256" key="12">
    <source>
        <dbReference type="SAM" id="MobiDB-lite"/>
    </source>
</evidence>
<dbReference type="InterPro" id="IPR013087">
    <property type="entry name" value="Znf_C2H2_type"/>
</dbReference>
<dbReference type="GO" id="GO:0005634">
    <property type="term" value="C:nucleus"/>
    <property type="evidence" value="ECO:0007669"/>
    <property type="project" value="UniProtKB-SubCell"/>
</dbReference>
<evidence type="ECO:0000256" key="9">
    <source>
        <dbReference type="ARBA" id="ARBA00023163"/>
    </source>
</evidence>
<dbReference type="PANTHER" id="PTHR24381:SF393">
    <property type="entry name" value="CHROMATIN-LINKED ADAPTOR FOR MSL PROTEINS, ISOFORM B"/>
    <property type="match status" value="1"/>
</dbReference>
<dbReference type="PANTHER" id="PTHR24381">
    <property type="entry name" value="ZINC FINGER PROTEIN"/>
    <property type="match status" value="1"/>
</dbReference>
<evidence type="ECO:0000256" key="1">
    <source>
        <dbReference type="ARBA" id="ARBA00004123"/>
    </source>
</evidence>
<gene>
    <name evidence="14" type="ORF">ZHAS_00020674</name>
</gene>
<dbReference type="FunFam" id="3.30.160.60:FF:001009">
    <property type="entry name" value="Zinc finger protein 26"/>
    <property type="match status" value="1"/>
</dbReference>
<dbReference type="EMBL" id="KE525392">
    <property type="protein sequence ID" value="KFB52429.1"/>
    <property type="molecule type" value="Genomic_DNA"/>
</dbReference>
<evidence type="ECO:0000256" key="3">
    <source>
        <dbReference type="ARBA" id="ARBA00022723"/>
    </source>
</evidence>
<evidence type="ECO:0000256" key="2">
    <source>
        <dbReference type="ARBA" id="ARBA00006991"/>
    </source>
</evidence>
<dbReference type="Pfam" id="PF12874">
    <property type="entry name" value="zf-met"/>
    <property type="match status" value="1"/>
</dbReference>